<dbReference type="InParanoid" id="A0A251TBX0"/>
<keyword evidence="5 7" id="KW-0186">Copper</keyword>
<evidence type="ECO:0000256" key="2">
    <source>
        <dbReference type="ARBA" id="ARBA00022723"/>
    </source>
</evidence>
<dbReference type="Pfam" id="PF12143">
    <property type="entry name" value="PPO1_KFDV"/>
    <property type="match status" value="1"/>
</dbReference>
<gene>
    <name evidence="12" type="primary">PPOF</name>
    <name evidence="12" type="ORF">HannXRQ_Chr11g0339391</name>
    <name evidence="11" type="ORF">HanXRQr2_Chr03g0113911</name>
</gene>
<feature type="cross-link" description="2'-(S-cysteinyl)-histidine (Cys-His)" evidence="9">
    <location>
        <begin position="185"/>
        <end position="204"/>
    </location>
</feature>
<proteinExistence type="inferred from homology"/>
<dbReference type="InterPro" id="IPR022740">
    <property type="entry name" value="Polyphenol_oxidase_C"/>
</dbReference>
<dbReference type="Pfam" id="PF00264">
    <property type="entry name" value="Tyrosinase"/>
    <property type="match status" value="1"/>
</dbReference>
<evidence type="ECO:0000256" key="9">
    <source>
        <dbReference type="PIRSR" id="PIRSR000290-3"/>
    </source>
</evidence>
<dbReference type="InterPro" id="IPR008922">
    <property type="entry name" value="Di-copper_centre_dom_sf"/>
</dbReference>
<evidence type="ECO:0000313" key="11">
    <source>
        <dbReference type="EMBL" id="KAF5814688.1"/>
    </source>
</evidence>
<dbReference type="InterPro" id="IPR022739">
    <property type="entry name" value="Polyphenol_oxidase_cen"/>
</dbReference>
<dbReference type="PANTHER" id="PTHR11474">
    <property type="entry name" value="TYROSINASE FAMILY MEMBER"/>
    <property type="match status" value="1"/>
</dbReference>
<evidence type="ECO:0000313" key="12">
    <source>
        <dbReference type="EMBL" id="OTG08233.1"/>
    </source>
</evidence>
<evidence type="ECO:0000256" key="1">
    <source>
        <dbReference type="ARBA" id="ARBA00009928"/>
    </source>
</evidence>
<dbReference type="EMBL" id="MNCJ02000318">
    <property type="protein sequence ID" value="KAF5814688.1"/>
    <property type="molecule type" value="Genomic_DNA"/>
</dbReference>
<keyword evidence="4 11" id="KW-0560">Oxidoreductase</keyword>
<dbReference type="PROSITE" id="PS00498">
    <property type="entry name" value="TYROSINASE_2"/>
    <property type="match status" value="1"/>
</dbReference>
<evidence type="ECO:0000256" key="4">
    <source>
        <dbReference type="ARBA" id="ARBA00023002"/>
    </source>
</evidence>
<feature type="binding site" evidence="7">
    <location>
        <position position="347"/>
    </location>
    <ligand>
        <name>Cu cation</name>
        <dbReference type="ChEBI" id="CHEBI:23378"/>
        <label>B</label>
    </ligand>
</feature>
<feature type="disulfide bond" evidence="8">
    <location>
        <begin position="119"/>
        <end position="182"/>
    </location>
</feature>
<feature type="domain" description="Tyrosinase copper-binding" evidence="10">
    <location>
        <begin position="374"/>
        <end position="385"/>
    </location>
</feature>
<evidence type="ECO:0000256" key="5">
    <source>
        <dbReference type="ARBA" id="ARBA00023008"/>
    </source>
</evidence>
<evidence type="ECO:0000256" key="7">
    <source>
        <dbReference type="PIRSR" id="PIRSR000290-1"/>
    </source>
</evidence>
<keyword evidence="2 7" id="KW-0479">Metal-binding</keyword>
<feature type="binding site" evidence="7">
    <location>
        <position position="213"/>
    </location>
    <ligand>
        <name>Cu cation</name>
        <dbReference type="ChEBI" id="CHEBI:23378"/>
        <label>A</label>
    </ligand>
</feature>
<dbReference type="OMA" id="KPFAFAD"/>
<feature type="disulfide bond" evidence="8">
    <location>
        <begin position="100"/>
        <end position="120"/>
    </location>
</feature>
<reference evidence="12" key="2">
    <citation type="submission" date="2017-02" db="EMBL/GenBank/DDBJ databases">
        <title>Sunflower complete genome.</title>
        <authorList>
            <person name="Langlade N."/>
            <person name="Munos S."/>
        </authorList>
    </citation>
    <scope>NUCLEOTIDE SEQUENCE [LARGE SCALE GENOMIC DNA]</scope>
    <source>
        <tissue evidence="12">Leaves</tissue>
    </source>
</reference>
<evidence type="ECO:0000259" key="10">
    <source>
        <dbReference type="PROSITE" id="PS00498"/>
    </source>
</evidence>
<reference evidence="11" key="3">
    <citation type="submission" date="2020-06" db="EMBL/GenBank/DDBJ databases">
        <title>Helianthus annuus Genome sequencing and assembly Release 2.</title>
        <authorList>
            <person name="Gouzy J."/>
            <person name="Langlade N."/>
            <person name="Munos S."/>
        </authorList>
    </citation>
    <scope>NUCLEOTIDE SEQUENCE</scope>
    <source>
        <tissue evidence="11">Leaves</tissue>
    </source>
</reference>
<dbReference type="OrthoDB" id="6132182at2759"/>
<dbReference type="Gene3D" id="1.10.1280.10">
    <property type="entry name" value="Di-copper center containing domain from catechol oxidase"/>
    <property type="match status" value="1"/>
</dbReference>
<dbReference type="EC" id="1.10.3.1" evidence="11"/>
<protein>
    <submittedName>
        <fullName evidence="11">Catechol oxidase</fullName>
        <ecNumber evidence="11">1.10.3.1</ecNumber>
    </submittedName>
    <submittedName>
        <fullName evidence="12">Putative polyphenol oxidase F protein</fullName>
    </submittedName>
</protein>
<evidence type="ECO:0000256" key="6">
    <source>
        <dbReference type="ARBA" id="ARBA00023157"/>
    </source>
</evidence>
<dbReference type="AlphaFoldDB" id="A0A251TBX0"/>
<evidence type="ECO:0000256" key="8">
    <source>
        <dbReference type="PIRSR" id="PIRSR000290-2"/>
    </source>
</evidence>
<evidence type="ECO:0000256" key="3">
    <source>
        <dbReference type="ARBA" id="ARBA00022784"/>
    </source>
</evidence>
<name>A0A251TBX0_HELAN</name>
<comment type="similarity">
    <text evidence="1">Belongs to the tyrosinase family.</text>
</comment>
<dbReference type="PIRSF" id="PIRSF000290">
    <property type="entry name" value="PPO_plant"/>
    <property type="match status" value="1"/>
</dbReference>
<organism evidence="12 13">
    <name type="scientific">Helianthus annuus</name>
    <name type="common">Common sunflower</name>
    <dbReference type="NCBI Taxonomy" id="4232"/>
    <lineage>
        <taxon>Eukaryota</taxon>
        <taxon>Viridiplantae</taxon>
        <taxon>Streptophyta</taxon>
        <taxon>Embryophyta</taxon>
        <taxon>Tracheophyta</taxon>
        <taxon>Spermatophyta</taxon>
        <taxon>Magnoliopsida</taxon>
        <taxon>eudicotyledons</taxon>
        <taxon>Gunneridae</taxon>
        <taxon>Pentapetalae</taxon>
        <taxon>asterids</taxon>
        <taxon>campanulids</taxon>
        <taxon>Asterales</taxon>
        <taxon>Asteraceae</taxon>
        <taxon>Asteroideae</taxon>
        <taxon>Heliantheae alliance</taxon>
        <taxon>Heliantheae</taxon>
        <taxon>Helianthus</taxon>
    </lineage>
</organism>
<dbReference type="GO" id="GO:0046148">
    <property type="term" value="P:pigment biosynthetic process"/>
    <property type="evidence" value="ECO:0007669"/>
    <property type="project" value="InterPro"/>
</dbReference>
<dbReference type="PANTHER" id="PTHR11474:SF119">
    <property type="entry name" value="CATECHOL OXIDASE"/>
    <property type="match status" value="1"/>
</dbReference>
<accession>A0A251TBX0</accession>
<dbReference type="GO" id="GO:0046872">
    <property type="term" value="F:metal ion binding"/>
    <property type="evidence" value="ECO:0007669"/>
    <property type="project" value="UniProtKB-KW"/>
</dbReference>
<feature type="binding site" evidence="7">
    <location>
        <position position="204"/>
    </location>
    <ligand>
        <name>Cu cation</name>
        <dbReference type="ChEBI" id="CHEBI:23378"/>
        <label>A</label>
    </ligand>
</feature>
<dbReference type="Gramene" id="mRNA:HanXRQr2_Chr03g0113911">
    <property type="protein sequence ID" value="CDS:HanXRQr2_Chr03g0113911.1"/>
    <property type="gene ID" value="HanXRQr2_Chr03g0113911"/>
</dbReference>
<reference evidence="11 13" key="1">
    <citation type="journal article" date="2017" name="Nature">
        <title>The sunflower genome provides insights into oil metabolism, flowering and Asterid evolution.</title>
        <authorList>
            <person name="Badouin H."/>
            <person name="Gouzy J."/>
            <person name="Grassa C.J."/>
            <person name="Murat F."/>
            <person name="Staton S.E."/>
            <person name="Cottret L."/>
            <person name="Lelandais-Briere C."/>
            <person name="Owens G.L."/>
            <person name="Carrere S."/>
            <person name="Mayjonade B."/>
            <person name="Legrand L."/>
            <person name="Gill N."/>
            <person name="Kane N.C."/>
            <person name="Bowers J.E."/>
            <person name="Hubner S."/>
            <person name="Bellec A."/>
            <person name="Berard A."/>
            <person name="Berges H."/>
            <person name="Blanchet N."/>
            <person name="Boniface M.C."/>
            <person name="Brunel D."/>
            <person name="Catrice O."/>
            <person name="Chaidir N."/>
            <person name="Claudel C."/>
            <person name="Donnadieu C."/>
            <person name="Faraut T."/>
            <person name="Fievet G."/>
            <person name="Helmstetter N."/>
            <person name="King M."/>
            <person name="Knapp S.J."/>
            <person name="Lai Z."/>
            <person name="Le Paslier M.C."/>
            <person name="Lippi Y."/>
            <person name="Lorenzon L."/>
            <person name="Mandel J.R."/>
            <person name="Marage G."/>
            <person name="Marchand G."/>
            <person name="Marquand E."/>
            <person name="Bret-Mestries E."/>
            <person name="Morien E."/>
            <person name="Nambeesan S."/>
            <person name="Nguyen T."/>
            <person name="Pegot-Espagnet P."/>
            <person name="Pouilly N."/>
            <person name="Raftis F."/>
            <person name="Sallet E."/>
            <person name="Schiex T."/>
            <person name="Thomas J."/>
            <person name="Vandecasteele C."/>
            <person name="Vares D."/>
            <person name="Vear F."/>
            <person name="Vautrin S."/>
            <person name="Crespi M."/>
            <person name="Mangin B."/>
            <person name="Burke J.M."/>
            <person name="Salse J."/>
            <person name="Munos S."/>
            <person name="Vincourt P."/>
            <person name="Rieseberg L.H."/>
            <person name="Langlade N.B."/>
        </authorList>
    </citation>
    <scope>NUCLEOTIDE SEQUENCE [LARGE SCALE GENOMIC DNA]</scope>
    <source>
        <strain evidence="13">cv. SF193</strain>
        <tissue evidence="11">Leaves</tissue>
    </source>
</reference>
<dbReference type="SUPFAM" id="SSF48056">
    <property type="entry name" value="Di-copper centre-containing domain"/>
    <property type="match status" value="1"/>
</dbReference>
<comment type="cofactor">
    <cofactor evidence="7">
        <name>Cu(2+)</name>
        <dbReference type="ChEBI" id="CHEBI:29036"/>
    </cofactor>
    <text evidence="7">Binds 2 copper ions per subunit.</text>
</comment>
<feature type="binding site" evidence="7">
    <location>
        <position position="381"/>
    </location>
    <ligand>
        <name>Cu cation</name>
        <dbReference type="ChEBI" id="CHEBI:23378"/>
        <label>B</label>
    </ligand>
</feature>
<evidence type="ECO:0000313" key="13">
    <source>
        <dbReference type="Proteomes" id="UP000215914"/>
    </source>
</evidence>
<keyword evidence="6 8" id="KW-1015">Disulfide bond</keyword>
<dbReference type="Proteomes" id="UP000215914">
    <property type="component" value="Chromosome 11"/>
</dbReference>
<dbReference type="GO" id="GO:0004097">
    <property type="term" value="F:catechol oxidase activity"/>
    <property type="evidence" value="ECO:0007669"/>
    <property type="project" value="UniProtKB-EC"/>
</dbReference>
<dbReference type="InterPro" id="IPR050316">
    <property type="entry name" value="Tyrosinase/Hemocyanin"/>
</dbReference>
<dbReference type="PRINTS" id="PR00092">
    <property type="entry name" value="TYROSINASE"/>
</dbReference>
<keyword evidence="3" id="KW-0883">Thioether bond</keyword>
<keyword evidence="13" id="KW-1185">Reference proteome</keyword>
<sequence>MASLSLSTVPTTITSLSSRSALFSKTSTHRFKVSCNGSSDERLTNSENNPIKPILPMQNNNVDRRNMLLGLGGLYGAANFTSIGSALAYPITAPDNISDCVAATVGVTDPENAVRGVACCPPSSQTTPAPYSLPDSTQLRVRPAAHRLTSDYIDKYRAAIAAMKALPDDDPRSWKQQGKIHCAYCNGAYSQEMNDHKELKLQVHNSSLFYPFHRWYLYFYERILGSLINDPTFALPYWNWDSPMGMLLPAMLETPVTDPSGKTERSDPKFNSLFDPYRNVAHLPPSILDLNYRGTESGAYCVDQISSNLSTMYTQMVSSATTRDAFFGTNPDPVTASTAGTIERGAHTAVHIWVGNPRMTNNEDLGNFYSAGYDPAFYLHHANVDRMWKVWKDLSPSTNKDPDNDDWNNASYVFYDENKNLVRVYNKDCVDINKMGYDYEDSRIPWIKSRPVARVKASKVAAKSVGVVKKVEEIKFPVKLDKIVKVLVKRPATNRSESDKKKATEMLFLNGINYNSEQFFKFDVLVDDVDDGIETTASSSEFAGTFAQVPHGLRGEKMVMRSGAAFGITELLEDIEAEGDEYVLVTLVPRAGTDDATISEIKIQLVPIA</sequence>
<dbReference type="InterPro" id="IPR002227">
    <property type="entry name" value="Tyrosinase_Cu-bd"/>
</dbReference>
<dbReference type="EMBL" id="CM007900">
    <property type="protein sequence ID" value="OTG08233.1"/>
    <property type="molecule type" value="Genomic_DNA"/>
</dbReference>
<dbReference type="STRING" id="4232.A0A251TBX0"/>
<dbReference type="InterPro" id="IPR016213">
    <property type="entry name" value="Polyphenol_oxidase"/>
</dbReference>
<dbReference type="Pfam" id="PF12142">
    <property type="entry name" value="PPO1_DWL"/>
    <property type="match status" value="1"/>
</dbReference>
<feature type="binding site" evidence="7">
    <location>
        <position position="351"/>
    </location>
    <ligand>
        <name>Cu cation</name>
        <dbReference type="ChEBI" id="CHEBI:23378"/>
        <label>B</label>
    </ligand>
</feature>
<feature type="binding site" evidence="7">
    <location>
        <position position="181"/>
    </location>
    <ligand>
        <name>Cu cation</name>
        <dbReference type="ChEBI" id="CHEBI:23378"/>
        <label>A</label>
    </ligand>
</feature>